<protein>
    <submittedName>
        <fullName evidence="1">Uncharacterized protein</fullName>
    </submittedName>
</protein>
<evidence type="ECO:0000313" key="1">
    <source>
        <dbReference type="EMBL" id="SDE72311.1"/>
    </source>
</evidence>
<reference evidence="1 2" key="1">
    <citation type="submission" date="2016-10" db="EMBL/GenBank/DDBJ databases">
        <authorList>
            <person name="de Groot N.N."/>
        </authorList>
    </citation>
    <scope>NUCLEOTIDE SEQUENCE [LARGE SCALE GENOMIC DNA]</scope>
    <source>
        <strain evidence="1 2">DSM 16619</strain>
    </source>
</reference>
<accession>A0A1G7F8V7</accession>
<evidence type="ECO:0000313" key="2">
    <source>
        <dbReference type="Proteomes" id="UP000198781"/>
    </source>
</evidence>
<gene>
    <name evidence="1" type="ORF">SAMN05192589_12733</name>
</gene>
<organism evidence="1 2">
    <name type="scientific">Paracidovorax valerianellae</name>
    <dbReference type="NCBI Taxonomy" id="187868"/>
    <lineage>
        <taxon>Bacteria</taxon>
        <taxon>Pseudomonadati</taxon>
        <taxon>Pseudomonadota</taxon>
        <taxon>Betaproteobacteria</taxon>
        <taxon>Burkholderiales</taxon>
        <taxon>Comamonadaceae</taxon>
        <taxon>Paracidovorax</taxon>
    </lineage>
</organism>
<keyword evidence="2" id="KW-1185">Reference proteome</keyword>
<dbReference type="RefSeq" id="WP_092746120.1">
    <property type="nucleotide sequence ID" value="NZ_FMZC01000027.1"/>
</dbReference>
<dbReference type="Proteomes" id="UP000198781">
    <property type="component" value="Unassembled WGS sequence"/>
</dbReference>
<name>A0A1G7F8V7_9BURK</name>
<dbReference type="AlphaFoldDB" id="A0A1G7F8V7"/>
<sequence>MTKPNRKGSNELARLRRTARQFPVPLTTQARTQVTALLRRHEEAVVGTTLLAVDRDDFFTTPDNSTGFYILGLSDDVCAAAETVDQAGIAEAIRWAEAEPVWS</sequence>
<dbReference type="EMBL" id="FMZC01000027">
    <property type="protein sequence ID" value="SDE72311.1"/>
    <property type="molecule type" value="Genomic_DNA"/>
</dbReference>
<proteinExistence type="predicted"/>